<dbReference type="Proteomes" id="UP000652761">
    <property type="component" value="Unassembled WGS sequence"/>
</dbReference>
<dbReference type="AlphaFoldDB" id="A0A843WII4"/>
<evidence type="ECO:0000313" key="3">
    <source>
        <dbReference type="Proteomes" id="UP000652761"/>
    </source>
</evidence>
<comment type="caution">
    <text evidence="2">The sequence shown here is derived from an EMBL/GenBank/DDBJ whole genome shotgun (WGS) entry which is preliminary data.</text>
</comment>
<dbReference type="Pfam" id="PF24948">
    <property type="entry name" value="Citrate_synth_N"/>
    <property type="match status" value="1"/>
</dbReference>
<dbReference type="InterPro" id="IPR056749">
    <property type="entry name" value="Citrate_synth_N"/>
</dbReference>
<proteinExistence type="predicted"/>
<dbReference type="PANTHER" id="PTHR11815">
    <property type="entry name" value="SUCCINYL-COA SYNTHETASE BETA CHAIN"/>
    <property type="match status" value="1"/>
</dbReference>
<dbReference type="GO" id="GO:0004775">
    <property type="term" value="F:succinate-CoA ligase (ADP-forming) activity"/>
    <property type="evidence" value="ECO:0007669"/>
    <property type="project" value="TreeGrafter"/>
</dbReference>
<accession>A0A843WII4</accession>
<organism evidence="2 3">
    <name type="scientific">Colocasia esculenta</name>
    <name type="common">Wild taro</name>
    <name type="synonym">Arum esculentum</name>
    <dbReference type="NCBI Taxonomy" id="4460"/>
    <lineage>
        <taxon>Eukaryota</taxon>
        <taxon>Viridiplantae</taxon>
        <taxon>Streptophyta</taxon>
        <taxon>Embryophyta</taxon>
        <taxon>Tracheophyta</taxon>
        <taxon>Spermatophyta</taxon>
        <taxon>Magnoliopsida</taxon>
        <taxon>Liliopsida</taxon>
        <taxon>Araceae</taxon>
        <taxon>Aroideae</taxon>
        <taxon>Colocasieae</taxon>
        <taxon>Colocasia</taxon>
    </lineage>
</organism>
<dbReference type="SUPFAM" id="SSF56059">
    <property type="entry name" value="Glutathione synthetase ATP-binding domain-like"/>
    <property type="match status" value="1"/>
</dbReference>
<dbReference type="GO" id="GO:0006104">
    <property type="term" value="P:succinyl-CoA metabolic process"/>
    <property type="evidence" value="ECO:0007669"/>
    <property type="project" value="TreeGrafter"/>
</dbReference>
<sequence length="229" mass="25704">MARKKIREYDSKRLLREHLKRLAGIDLQICSAQVTEATDFTELTDKEPWLSSNRLVVKPDMLFGKRGKSGLVALNLDLAQVAQFVKERLGGVVEMGGCKAPITTFIVEPFVPHDQEFYLSIVSERLGCTISFSECGGIEIEENWDKVKTTFLPTEKPMTSETCAPLIATLPLEIRGKIGDFIKGAFAVFQDLDFTFLEMNPFTLVNGVPYPLDMRGELDDTAAFKNFKK</sequence>
<dbReference type="FunFam" id="3.30.470.110:FF:000002">
    <property type="entry name" value="ATP-citrate synthase alpha chain protein"/>
    <property type="match status" value="1"/>
</dbReference>
<dbReference type="PANTHER" id="PTHR11815:SF10">
    <property type="entry name" value="SUCCINATE--COA LIGASE [GDP-FORMING] SUBUNIT BETA, MITOCHONDRIAL"/>
    <property type="match status" value="1"/>
</dbReference>
<gene>
    <name evidence="2" type="ORF">Taro_037207</name>
</gene>
<keyword evidence="3" id="KW-1185">Reference proteome</keyword>
<dbReference type="GO" id="GO:0006099">
    <property type="term" value="P:tricarboxylic acid cycle"/>
    <property type="evidence" value="ECO:0007669"/>
    <property type="project" value="TreeGrafter"/>
</dbReference>
<dbReference type="Gene3D" id="3.30.470.110">
    <property type="match status" value="1"/>
</dbReference>
<evidence type="ECO:0000313" key="2">
    <source>
        <dbReference type="EMBL" id="MQM04405.1"/>
    </source>
</evidence>
<dbReference type="OrthoDB" id="3261737at2759"/>
<reference evidence="2" key="1">
    <citation type="submission" date="2017-07" db="EMBL/GenBank/DDBJ databases">
        <title>Taro Niue Genome Assembly and Annotation.</title>
        <authorList>
            <person name="Atibalentja N."/>
            <person name="Keating K."/>
            <person name="Fields C.J."/>
        </authorList>
    </citation>
    <scope>NUCLEOTIDE SEQUENCE</scope>
    <source>
        <strain evidence="2">Niue_2</strain>
        <tissue evidence="2">Leaf</tissue>
    </source>
</reference>
<dbReference type="EMBL" id="NMUH01003210">
    <property type="protein sequence ID" value="MQM04405.1"/>
    <property type="molecule type" value="Genomic_DNA"/>
</dbReference>
<feature type="domain" description="ATP-citrate synthase ATP-grasp" evidence="1">
    <location>
        <begin position="2"/>
        <end position="227"/>
    </location>
</feature>
<name>A0A843WII4_COLES</name>
<dbReference type="GO" id="GO:0042709">
    <property type="term" value="C:succinate-CoA ligase complex"/>
    <property type="evidence" value="ECO:0007669"/>
    <property type="project" value="TreeGrafter"/>
</dbReference>
<evidence type="ECO:0000259" key="1">
    <source>
        <dbReference type="Pfam" id="PF24948"/>
    </source>
</evidence>
<protein>
    <recommendedName>
        <fullName evidence="1">ATP-citrate synthase ATP-grasp domain-containing protein</fullName>
    </recommendedName>
</protein>